<keyword evidence="2" id="KW-1185">Reference proteome</keyword>
<comment type="caution">
    <text evidence="1">The sequence shown here is derived from an EMBL/GenBank/DDBJ whole genome shotgun (WGS) entry which is preliminary data.</text>
</comment>
<dbReference type="RefSeq" id="WP_275580699.1">
    <property type="nucleotide sequence ID" value="NZ_JAFBDR010000003.1"/>
</dbReference>
<gene>
    <name evidence="1" type="ORF">JOC48_000810</name>
</gene>
<dbReference type="Proteomes" id="UP001296943">
    <property type="component" value="Unassembled WGS sequence"/>
</dbReference>
<evidence type="ECO:0000313" key="2">
    <source>
        <dbReference type="Proteomes" id="UP001296943"/>
    </source>
</evidence>
<reference evidence="1 2" key="1">
    <citation type="submission" date="2021-01" db="EMBL/GenBank/DDBJ databases">
        <title>Genomic Encyclopedia of Type Strains, Phase IV (KMG-IV): sequencing the most valuable type-strain genomes for metagenomic binning, comparative biology and taxonomic classification.</title>
        <authorList>
            <person name="Goeker M."/>
        </authorList>
    </citation>
    <scope>NUCLEOTIDE SEQUENCE [LARGE SCALE GENOMIC DNA]</scope>
    <source>
        <strain evidence="1 2">DSM 23711</strain>
    </source>
</reference>
<proteinExistence type="predicted"/>
<evidence type="ECO:0000313" key="1">
    <source>
        <dbReference type="EMBL" id="MBM7570332.1"/>
    </source>
</evidence>
<dbReference type="EMBL" id="JAFBDR010000003">
    <property type="protein sequence ID" value="MBM7570332.1"/>
    <property type="molecule type" value="Genomic_DNA"/>
</dbReference>
<organism evidence="1 2">
    <name type="scientific">Aquibacillus albus</name>
    <dbReference type="NCBI Taxonomy" id="1168171"/>
    <lineage>
        <taxon>Bacteria</taxon>
        <taxon>Bacillati</taxon>
        <taxon>Bacillota</taxon>
        <taxon>Bacilli</taxon>
        <taxon>Bacillales</taxon>
        <taxon>Bacillaceae</taxon>
        <taxon>Aquibacillus</taxon>
    </lineage>
</organism>
<accession>A0ABS2MWS1</accession>
<sequence length="42" mass="4779">MKFGICPDIDKAAVVKEAGYDFIECNVISLVPEKFLQRQFSK</sequence>
<name>A0ABS2MWS1_9BACI</name>
<protein>
    <submittedName>
        <fullName evidence="1">Uncharacterized protein</fullName>
    </submittedName>
</protein>